<protein>
    <recommendedName>
        <fullName evidence="3">Xylanase inhibitor C-terminal domain-containing protein</fullName>
    </recommendedName>
</protein>
<keyword evidence="2" id="KW-0378">Hydrolase</keyword>
<proteinExistence type="predicted"/>
<dbReference type="InterPro" id="IPR021109">
    <property type="entry name" value="Peptidase_aspartic_dom_sf"/>
</dbReference>
<keyword evidence="1" id="KW-0645">Protease</keyword>
<accession>U5D3R5</accession>
<dbReference type="Proteomes" id="UP000017836">
    <property type="component" value="Unassembled WGS sequence"/>
</dbReference>
<evidence type="ECO:0000256" key="2">
    <source>
        <dbReference type="ARBA" id="ARBA00022801"/>
    </source>
</evidence>
<organism evidence="4 5">
    <name type="scientific">Amborella trichopoda</name>
    <dbReference type="NCBI Taxonomy" id="13333"/>
    <lineage>
        <taxon>Eukaryota</taxon>
        <taxon>Viridiplantae</taxon>
        <taxon>Streptophyta</taxon>
        <taxon>Embryophyta</taxon>
        <taxon>Tracheophyta</taxon>
        <taxon>Spermatophyta</taxon>
        <taxon>Magnoliopsida</taxon>
        <taxon>Amborellales</taxon>
        <taxon>Amborellaceae</taxon>
        <taxon>Amborella</taxon>
    </lineage>
</organism>
<feature type="domain" description="Xylanase inhibitor C-terminal" evidence="3">
    <location>
        <begin position="43"/>
        <end position="133"/>
    </location>
</feature>
<dbReference type="PANTHER" id="PTHR47967:SF128">
    <property type="entry name" value="ASPARTIC PROTEINASE CDR1-LIKE"/>
    <property type="match status" value="1"/>
</dbReference>
<evidence type="ECO:0000256" key="1">
    <source>
        <dbReference type="ARBA" id="ARBA00022670"/>
    </source>
</evidence>
<dbReference type="Pfam" id="PF14541">
    <property type="entry name" value="TAXi_C"/>
    <property type="match status" value="1"/>
</dbReference>
<sequence length="166" mass="18927">MEPKCRDMPSDATMYMQEISQRVRACRFPYTDFRQIHRSLVILRVIDISVGTTPLHIPPWTFNPTVDDKIFVIDSGTSVTRMNETVFKMIGMKISSSTPVPDPAKRYKYCYRINEPVDVCALPSITFHFDKANSTGGIVWFFSKECGLLGHCGVQRNVNMRNLSTP</sequence>
<dbReference type="PANTHER" id="PTHR47967">
    <property type="entry name" value="OS07G0603500 PROTEIN-RELATED"/>
    <property type="match status" value="1"/>
</dbReference>
<dbReference type="SUPFAM" id="SSF50630">
    <property type="entry name" value="Acid proteases"/>
    <property type="match status" value="1"/>
</dbReference>
<dbReference type="GO" id="GO:0006508">
    <property type="term" value="P:proteolysis"/>
    <property type="evidence" value="ECO:0007669"/>
    <property type="project" value="UniProtKB-KW"/>
</dbReference>
<keyword evidence="5" id="KW-1185">Reference proteome</keyword>
<gene>
    <name evidence="4" type="ORF">AMTR_s00057p00163570</name>
</gene>
<dbReference type="InterPro" id="IPR032799">
    <property type="entry name" value="TAXi_C"/>
</dbReference>
<dbReference type="GO" id="GO:0008233">
    <property type="term" value="F:peptidase activity"/>
    <property type="evidence" value="ECO:0007669"/>
    <property type="project" value="UniProtKB-KW"/>
</dbReference>
<evidence type="ECO:0000313" key="4">
    <source>
        <dbReference type="EMBL" id="ERN16890.1"/>
    </source>
</evidence>
<dbReference type="EMBL" id="KI392405">
    <property type="protein sequence ID" value="ERN16890.1"/>
    <property type="molecule type" value="Genomic_DNA"/>
</dbReference>
<evidence type="ECO:0000313" key="5">
    <source>
        <dbReference type="Proteomes" id="UP000017836"/>
    </source>
</evidence>
<dbReference type="AlphaFoldDB" id="U5D3R5"/>
<evidence type="ECO:0000259" key="3">
    <source>
        <dbReference type="Pfam" id="PF14541"/>
    </source>
</evidence>
<reference evidence="5" key="1">
    <citation type="journal article" date="2013" name="Science">
        <title>The Amborella genome and the evolution of flowering plants.</title>
        <authorList>
            <consortium name="Amborella Genome Project"/>
        </authorList>
    </citation>
    <scope>NUCLEOTIDE SEQUENCE [LARGE SCALE GENOMIC DNA]</scope>
</reference>
<dbReference type="Gramene" id="ERN16890">
    <property type="protein sequence ID" value="ERN16890"/>
    <property type="gene ID" value="AMTR_s00057p00163570"/>
</dbReference>
<dbReference type="Gene3D" id="2.40.70.10">
    <property type="entry name" value="Acid Proteases"/>
    <property type="match status" value="1"/>
</dbReference>
<dbReference type="HOGENOM" id="CLU_1604954_0_0_1"/>
<name>U5D3R5_AMBTC</name>
<dbReference type="InterPro" id="IPR051708">
    <property type="entry name" value="Plant_Aspart_Prot_A1"/>
</dbReference>